<evidence type="ECO:0008006" key="9">
    <source>
        <dbReference type="Google" id="ProtNLM"/>
    </source>
</evidence>
<dbReference type="GO" id="GO:0016887">
    <property type="term" value="F:ATP hydrolysis activity"/>
    <property type="evidence" value="ECO:0007669"/>
    <property type="project" value="InterPro"/>
</dbReference>
<accession>C1GH60</accession>
<name>C1GH60_PARBD</name>
<evidence type="ECO:0000256" key="3">
    <source>
        <dbReference type="ARBA" id="ARBA00022840"/>
    </source>
</evidence>
<feature type="region of interest" description="Disordered" evidence="4">
    <location>
        <begin position="109"/>
        <end position="131"/>
    </location>
</feature>
<dbReference type="InParanoid" id="C1GH60"/>
<feature type="region of interest" description="Disordered" evidence="4">
    <location>
        <begin position="436"/>
        <end position="457"/>
    </location>
</feature>
<evidence type="ECO:0000313" key="7">
    <source>
        <dbReference type="EMBL" id="EEH50517.2"/>
    </source>
</evidence>
<dbReference type="Pfam" id="PF12848">
    <property type="entry name" value="ABC_tran_Xtn"/>
    <property type="match status" value="1"/>
</dbReference>
<evidence type="ECO:0000259" key="6">
    <source>
        <dbReference type="Pfam" id="PF12848"/>
    </source>
</evidence>
<dbReference type="InterPro" id="IPR003439">
    <property type="entry name" value="ABC_transporter-like_ATP-bd"/>
</dbReference>
<dbReference type="AlphaFoldDB" id="C1GH60"/>
<dbReference type="PANTHER" id="PTHR19211">
    <property type="entry name" value="ATP-BINDING TRANSPORT PROTEIN-RELATED"/>
    <property type="match status" value="1"/>
</dbReference>
<sequence length="658" mass="74315">MDASRDSRIDFKRNETLGIERVITDNRIKNKRGVGIASPLPSRFILYRVNPQYLISTGIQHGLNAASPKTSSIITTCKQTRFHVRDDKDAREIDIEDLNITIVPIDPNPSTASVSDATKSKPAKSRTKSKTKNDGIEILSIADLHLNASVHSGFVGRNRTGTSTILRAFVEKLIPGIHDNLRVSILQHIEDGPVSSGKLCNDKIPEKSGGNTILKLIEPKHSVFLLNMKVLSHALEETEDPWGPRRATRQLRHEELERELHEKSKDEGSPSEFQEETQGAVDLLNELRCQYEAMKIIDIEAEARRVLLGGWRMRCMFAGILIQKTEIMILDKPTYFLNLLGVVWLENCFSHLRKVGNDRIMLFVFHDRVFLNNVCEETVILKEKTLSYFKGNLSAYEENLGAQKLFWGRMKEAQDHQIAHMEAWIRDNIKMGRKTGDDGKLRMAKSRQNKPSRDNESQWEWENKLWYGSLLGSMQPSQGTVSRHPRATVGYYSQHSVDELKAVGQSEPGETGLSLISRDANRKLVEGEVHSLLSLLGLQGRTASDVPIPQLSGGQLVHLAVARIVWNLPHFLVLDEITTHLQFHTVLLRGKRNLTQSGHAVTADTTVELDEDKSRRRAVYVLKRGKLDVQENGVEQFEKSLQKQVVKMMPGDFIEVAS</sequence>
<dbReference type="RefSeq" id="XP_010762021.1">
    <property type="nucleotide sequence ID" value="XM_010763719.1"/>
</dbReference>
<keyword evidence="1" id="KW-0677">Repeat</keyword>
<keyword evidence="2" id="KW-0547">Nucleotide-binding</keyword>
<dbReference type="PANTHER" id="PTHR19211:SF135">
    <property type="entry name" value="ATPASE, PUTATIVE (AFU_ORTHOLOGUE AFUA_1G16440)-RELATED"/>
    <property type="match status" value="1"/>
</dbReference>
<dbReference type="STRING" id="502780.C1GH60"/>
<dbReference type="EMBL" id="KN275965">
    <property type="protein sequence ID" value="EEH50517.2"/>
    <property type="molecule type" value="Genomic_DNA"/>
</dbReference>
<dbReference type="VEuPathDB" id="FungiDB:PADG_06596"/>
<dbReference type="Pfam" id="PF00005">
    <property type="entry name" value="ABC_tran"/>
    <property type="match status" value="1"/>
</dbReference>
<organism evidence="7 8">
    <name type="scientific">Paracoccidioides brasiliensis (strain Pb18)</name>
    <dbReference type="NCBI Taxonomy" id="502780"/>
    <lineage>
        <taxon>Eukaryota</taxon>
        <taxon>Fungi</taxon>
        <taxon>Dikarya</taxon>
        <taxon>Ascomycota</taxon>
        <taxon>Pezizomycotina</taxon>
        <taxon>Eurotiomycetes</taxon>
        <taxon>Eurotiomycetidae</taxon>
        <taxon>Onygenales</taxon>
        <taxon>Ajellomycetaceae</taxon>
        <taxon>Paracoccidioides</taxon>
    </lineage>
</organism>
<reference evidence="7 8" key="1">
    <citation type="journal article" date="2011" name="PLoS Genet.">
        <title>Comparative genomic analysis of human fungal pathogens causing paracoccidioidomycosis.</title>
        <authorList>
            <person name="Desjardins C.A."/>
            <person name="Champion M.D."/>
            <person name="Holder J.W."/>
            <person name="Muszewska A."/>
            <person name="Goldberg J."/>
            <person name="Bailao A.M."/>
            <person name="Brigido M.M."/>
            <person name="Ferreira M.E."/>
            <person name="Garcia A.M."/>
            <person name="Grynberg M."/>
            <person name="Gujja S."/>
            <person name="Heiman D.I."/>
            <person name="Henn M.R."/>
            <person name="Kodira C.D."/>
            <person name="Leon-Narvaez H."/>
            <person name="Longo L.V."/>
            <person name="Ma L.J."/>
            <person name="Malavazi I."/>
            <person name="Matsuo A.L."/>
            <person name="Morais F.V."/>
            <person name="Pereira M."/>
            <person name="Rodriguez-Brito S."/>
            <person name="Sakthikumar S."/>
            <person name="Salem-Izacc S.M."/>
            <person name="Sykes S.M."/>
            <person name="Teixeira M.M."/>
            <person name="Vallejo M.C."/>
            <person name="Walter M.E."/>
            <person name="Yandava C."/>
            <person name="Young S."/>
            <person name="Zeng Q."/>
            <person name="Zucker J."/>
            <person name="Felipe M.S."/>
            <person name="Goldman G.H."/>
            <person name="Haas B.J."/>
            <person name="McEwen J.G."/>
            <person name="Nino-Vega G."/>
            <person name="Puccia R."/>
            <person name="San-Blas G."/>
            <person name="Soares C.M."/>
            <person name="Birren B.W."/>
            <person name="Cuomo C.A."/>
        </authorList>
    </citation>
    <scope>NUCLEOTIDE SEQUENCE [LARGE SCALE GENOMIC DNA]</scope>
    <source>
        <strain evidence="7 8">Pb18</strain>
    </source>
</reference>
<dbReference type="InterPro" id="IPR032781">
    <property type="entry name" value="ABC_tran_Xtn"/>
</dbReference>
<dbReference type="GeneID" id="22585287"/>
<dbReference type="Proteomes" id="UP000001628">
    <property type="component" value="Unassembled WGS sequence"/>
</dbReference>
<gene>
    <name evidence="7" type="ORF">PADG_06596</name>
</gene>
<feature type="domain" description="ABC-transporter extension" evidence="6">
    <location>
        <begin position="381"/>
        <end position="449"/>
    </location>
</feature>
<feature type="domain" description="ABC transporter" evidence="5">
    <location>
        <begin position="470"/>
        <end position="578"/>
    </location>
</feature>
<protein>
    <recommendedName>
        <fullName evidence="9">ABC transporter domain-containing protein</fullName>
    </recommendedName>
</protein>
<dbReference type="InterPro" id="IPR027417">
    <property type="entry name" value="P-loop_NTPase"/>
</dbReference>
<evidence type="ECO:0000259" key="5">
    <source>
        <dbReference type="Pfam" id="PF00005"/>
    </source>
</evidence>
<dbReference type="KEGG" id="pbn:PADG_06596"/>
<evidence type="ECO:0000256" key="1">
    <source>
        <dbReference type="ARBA" id="ARBA00022737"/>
    </source>
</evidence>
<evidence type="ECO:0000256" key="2">
    <source>
        <dbReference type="ARBA" id="ARBA00022741"/>
    </source>
</evidence>
<dbReference type="OMA" id="RQIAHME"/>
<dbReference type="SUPFAM" id="SSF52540">
    <property type="entry name" value="P-loop containing nucleoside triphosphate hydrolases"/>
    <property type="match status" value="2"/>
</dbReference>
<dbReference type="GO" id="GO:0005524">
    <property type="term" value="F:ATP binding"/>
    <property type="evidence" value="ECO:0007669"/>
    <property type="project" value="UniProtKB-KW"/>
</dbReference>
<keyword evidence="3" id="KW-0067">ATP-binding</keyword>
<keyword evidence="8" id="KW-1185">Reference proteome</keyword>
<feature type="compositionally biased region" description="Basic residues" evidence="4">
    <location>
        <begin position="121"/>
        <end position="130"/>
    </location>
</feature>
<dbReference type="Gene3D" id="3.40.50.300">
    <property type="entry name" value="P-loop containing nucleotide triphosphate hydrolases"/>
    <property type="match status" value="2"/>
</dbReference>
<evidence type="ECO:0000313" key="8">
    <source>
        <dbReference type="Proteomes" id="UP000001628"/>
    </source>
</evidence>
<dbReference type="InterPro" id="IPR050611">
    <property type="entry name" value="ABCF"/>
</dbReference>
<dbReference type="HOGENOM" id="CLU_000604_36_6_1"/>
<dbReference type="eggNOG" id="KOG0062">
    <property type="taxonomic scope" value="Eukaryota"/>
</dbReference>
<dbReference type="OrthoDB" id="2110130at2759"/>
<evidence type="ECO:0000256" key="4">
    <source>
        <dbReference type="SAM" id="MobiDB-lite"/>
    </source>
</evidence>
<proteinExistence type="predicted"/>